<protein>
    <recommendedName>
        <fullName evidence="2">AFP-like domain-containing protein</fullName>
    </recommendedName>
</protein>
<dbReference type="EMBL" id="BARU01023003">
    <property type="protein sequence ID" value="GAH48516.1"/>
    <property type="molecule type" value="Genomic_DNA"/>
</dbReference>
<name>X1FS82_9ZZZZ</name>
<accession>X1FS82</accession>
<dbReference type="SUPFAM" id="SSF51269">
    <property type="entry name" value="AFP III-like domain"/>
    <property type="match status" value="1"/>
</dbReference>
<reference evidence="1" key="1">
    <citation type="journal article" date="2014" name="Front. Microbiol.">
        <title>High frequency of phylogenetically diverse reductive dehalogenase-homologous genes in deep subseafloor sedimentary metagenomes.</title>
        <authorList>
            <person name="Kawai M."/>
            <person name="Futagami T."/>
            <person name="Toyoda A."/>
            <person name="Takaki Y."/>
            <person name="Nishi S."/>
            <person name="Hori S."/>
            <person name="Arai W."/>
            <person name="Tsubouchi T."/>
            <person name="Morono Y."/>
            <person name="Uchiyama I."/>
            <person name="Ito T."/>
            <person name="Fujiyama A."/>
            <person name="Inagaki F."/>
            <person name="Takami H."/>
        </authorList>
    </citation>
    <scope>NUCLEOTIDE SEQUENCE</scope>
    <source>
        <strain evidence="1">Expedition CK06-06</strain>
    </source>
</reference>
<evidence type="ECO:0000313" key="1">
    <source>
        <dbReference type="EMBL" id="GAH48516.1"/>
    </source>
</evidence>
<proteinExistence type="predicted"/>
<sequence length="29" mass="3525">IPKFHDKILGKKVKNLIKKDELILWKHLE</sequence>
<dbReference type="AlphaFoldDB" id="X1FS82"/>
<dbReference type="InterPro" id="IPR036732">
    <property type="entry name" value="AFP_Neu5c_C_sf"/>
</dbReference>
<organism evidence="1">
    <name type="scientific">marine sediment metagenome</name>
    <dbReference type="NCBI Taxonomy" id="412755"/>
    <lineage>
        <taxon>unclassified sequences</taxon>
        <taxon>metagenomes</taxon>
        <taxon>ecological metagenomes</taxon>
    </lineage>
</organism>
<feature type="non-terminal residue" evidence="1">
    <location>
        <position position="1"/>
    </location>
</feature>
<comment type="caution">
    <text evidence="1">The sequence shown here is derived from an EMBL/GenBank/DDBJ whole genome shotgun (WGS) entry which is preliminary data.</text>
</comment>
<evidence type="ECO:0008006" key="2">
    <source>
        <dbReference type="Google" id="ProtNLM"/>
    </source>
</evidence>
<gene>
    <name evidence="1" type="ORF">S03H2_37370</name>
</gene>
<dbReference type="Gene3D" id="3.90.1210.10">
    <property type="entry name" value="Antifreeze-like/N-acetylneuraminic acid synthase C-terminal domain"/>
    <property type="match status" value="1"/>
</dbReference>